<dbReference type="Proteomes" id="UP000199036">
    <property type="component" value="Unassembled WGS sequence"/>
</dbReference>
<keyword evidence="7" id="KW-1185">Reference proteome</keyword>
<dbReference type="PANTHER" id="PTHR30404">
    <property type="entry name" value="N-ACETYLMURAMOYL-L-ALANINE AMIDASE"/>
    <property type="match status" value="1"/>
</dbReference>
<feature type="signal peptide" evidence="4">
    <location>
        <begin position="1"/>
        <end position="23"/>
    </location>
</feature>
<proteinExistence type="predicted"/>
<name>A0A1I5FFE1_9FLAO</name>
<evidence type="ECO:0000313" key="7">
    <source>
        <dbReference type="Proteomes" id="UP000199036"/>
    </source>
</evidence>
<evidence type="ECO:0000256" key="3">
    <source>
        <dbReference type="ARBA" id="ARBA00022801"/>
    </source>
</evidence>
<dbReference type="GO" id="GO:0009253">
    <property type="term" value="P:peptidoglycan catabolic process"/>
    <property type="evidence" value="ECO:0007669"/>
    <property type="project" value="InterPro"/>
</dbReference>
<keyword evidence="4" id="KW-0732">Signal</keyword>
<evidence type="ECO:0000313" key="6">
    <source>
        <dbReference type="EMBL" id="SFO22041.1"/>
    </source>
</evidence>
<reference evidence="7" key="1">
    <citation type="submission" date="2016-10" db="EMBL/GenBank/DDBJ databases">
        <authorList>
            <person name="Varghese N."/>
            <person name="Submissions S."/>
        </authorList>
    </citation>
    <scope>NUCLEOTIDE SEQUENCE [LARGE SCALE GENOMIC DNA]</scope>
    <source>
        <strain evidence="7">DS-12</strain>
    </source>
</reference>
<dbReference type="PANTHER" id="PTHR30404:SF0">
    <property type="entry name" value="N-ACETYLMURAMOYL-L-ALANINE AMIDASE AMIC"/>
    <property type="match status" value="1"/>
</dbReference>
<protein>
    <recommendedName>
        <fullName evidence="2">N-acetylmuramoyl-L-alanine amidase</fullName>
        <ecNumber evidence="2">3.5.1.28</ecNumber>
    </recommendedName>
</protein>
<dbReference type="EMBL" id="FOVI01000027">
    <property type="protein sequence ID" value="SFO22041.1"/>
    <property type="molecule type" value="Genomic_DNA"/>
</dbReference>
<evidence type="ECO:0000256" key="1">
    <source>
        <dbReference type="ARBA" id="ARBA00001561"/>
    </source>
</evidence>
<gene>
    <name evidence="6" type="ORF">SAMN05421741_12720</name>
</gene>
<keyword evidence="3" id="KW-0378">Hydrolase</keyword>
<dbReference type="STRING" id="913024.SAMN05421741_12720"/>
<dbReference type="Pfam" id="PF01520">
    <property type="entry name" value="Amidase_3"/>
    <property type="match status" value="1"/>
</dbReference>
<dbReference type="InterPro" id="IPR050695">
    <property type="entry name" value="N-acetylmuramoyl_amidase_3"/>
</dbReference>
<sequence length="253" mass="28138">MIVNKVKAACAAFLMCVGSTVYAQNFKVVLDPGHGGKDPGAMRGNLVEKKIVLDVALKVGELLKLDKDIKVIFTRKTDVFVEVAERTKIANREKADVFVSIHVNAAKNTSAYGAETYIMGISKNEANLDVAKRENAVITLEDNYEKHYEGYDPNRPESLIGLTLMQEQFIKQSIDLASKIQVQFKDEVLRTDRGVRQGPFWVLHSALMPSILVELGFISNKEEGEFLNSEAGKNEMAKAIARAIRDYKKSNSI</sequence>
<dbReference type="RefSeq" id="WP_091525726.1">
    <property type="nucleotide sequence ID" value="NZ_FOVI01000027.1"/>
</dbReference>
<feature type="chain" id="PRO_5011768104" description="N-acetylmuramoyl-L-alanine amidase" evidence="4">
    <location>
        <begin position="24"/>
        <end position="253"/>
    </location>
</feature>
<dbReference type="GO" id="GO:0008745">
    <property type="term" value="F:N-acetylmuramoyl-L-alanine amidase activity"/>
    <property type="evidence" value="ECO:0007669"/>
    <property type="project" value="UniProtKB-EC"/>
</dbReference>
<dbReference type="CDD" id="cd02696">
    <property type="entry name" value="MurNAc-LAA"/>
    <property type="match status" value="1"/>
</dbReference>
<evidence type="ECO:0000259" key="5">
    <source>
        <dbReference type="SMART" id="SM00646"/>
    </source>
</evidence>
<accession>A0A1I5FFE1</accession>
<organism evidence="6 7">
    <name type="scientific">Paenimyroides ummariense</name>
    <dbReference type="NCBI Taxonomy" id="913024"/>
    <lineage>
        <taxon>Bacteria</taxon>
        <taxon>Pseudomonadati</taxon>
        <taxon>Bacteroidota</taxon>
        <taxon>Flavobacteriia</taxon>
        <taxon>Flavobacteriales</taxon>
        <taxon>Flavobacteriaceae</taxon>
        <taxon>Paenimyroides</taxon>
    </lineage>
</organism>
<dbReference type="FunFam" id="3.40.630.40:FF:000005">
    <property type="entry name" value="N-acetylmuramoyl-L-alanine amidase (AmiA)"/>
    <property type="match status" value="1"/>
</dbReference>
<dbReference type="OrthoDB" id="9806267at2"/>
<dbReference type="InterPro" id="IPR002508">
    <property type="entry name" value="MurNAc-LAA_cat"/>
</dbReference>
<dbReference type="SMART" id="SM00646">
    <property type="entry name" value="Ami_3"/>
    <property type="match status" value="1"/>
</dbReference>
<evidence type="ECO:0000256" key="4">
    <source>
        <dbReference type="SAM" id="SignalP"/>
    </source>
</evidence>
<feature type="domain" description="MurNAc-LAA" evidence="5">
    <location>
        <begin position="87"/>
        <end position="245"/>
    </location>
</feature>
<comment type="catalytic activity">
    <reaction evidence="1">
        <text>Hydrolyzes the link between N-acetylmuramoyl residues and L-amino acid residues in certain cell-wall glycopeptides.</text>
        <dbReference type="EC" id="3.5.1.28"/>
    </reaction>
</comment>
<dbReference type="SUPFAM" id="SSF53187">
    <property type="entry name" value="Zn-dependent exopeptidases"/>
    <property type="match status" value="1"/>
</dbReference>
<dbReference type="GO" id="GO:0030288">
    <property type="term" value="C:outer membrane-bounded periplasmic space"/>
    <property type="evidence" value="ECO:0007669"/>
    <property type="project" value="TreeGrafter"/>
</dbReference>
<dbReference type="AlphaFoldDB" id="A0A1I5FFE1"/>
<evidence type="ECO:0000256" key="2">
    <source>
        <dbReference type="ARBA" id="ARBA00011901"/>
    </source>
</evidence>
<dbReference type="Gene3D" id="3.40.630.40">
    <property type="entry name" value="Zn-dependent exopeptidases"/>
    <property type="match status" value="1"/>
</dbReference>
<dbReference type="EC" id="3.5.1.28" evidence="2"/>